<dbReference type="AlphaFoldDB" id="A0AA43KEG2"/>
<dbReference type="Pfam" id="PF02482">
    <property type="entry name" value="Ribosomal_S30AE"/>
    <property type="match status" value="1"/>
</dbReference>
<name>A0AA43KEG2_9CYAN</name>
<dbReference type="Gene3D" id="3.30.160.100">
    <property type="entry name" value="Ribosome hibernation promotion factor-like"/>
    <property type="match status" value="1"/>
</dbReference>
<evidence type="ECO:0000256" key="1">
    <source>
        <dbReference type="SAM" id="MobiDB-lite"/>
    </source>
</evidence>
<feature type="domain" description="CSD" evidence="2">
    <location>
        <begin position="134"/>
        <end position="193"/>
    </location>
</feature>
<sequence length="218" mass="24634">MKLPPEITYRNVEKTNAIDTLVHEKIAKLEHVCHQINSCHIAIEKIHHRPRSGSPYRVRIDITVPPGHEIVAERNPAESNQYDPLDAVIRDTFNAACQQLVELNRQQHESNCAKRSAGGNGRQNQEELQATTALVTKLFKDRGYGFVRTLDGREIYFHRNSVLHDDFERLQIGTAVHLTQELGEQGPQASTVKIIDKPSPPVGKSEQTIIEPPLGWEE</sequence>
<evidence type="ECO:0000313" key="4">
    <source>
        <dbReference type="Proteomes" id="UP001159370"/>
    </source>
</evidence>
<evidence type="ECO:0000313" key="3">
    <source>
        <dbReference type="EMBL" id="MDH6062938.1"/>
    </source>
</evidence>
<dbReference type="SUPFAM" id="SSF50249">
    <property type="entry name" value="Nucleic acid-binding proteins"/>
    <property type="match status" value="1"/>
</dbReference>
<evidence type="ECO:0000259" key="2">
    <source>
        <dbReference type="Pfam" id="PF00313"/>
    </source>
</evidence>
<dbReference type="RefSeq" id="WP_280692959.1">
    <property type="nucleotide sequence ID" value="NZ_JANQDL010000031.1"/>
</dbReference>
<dbReference type="InterPro" id="IPR003489">
    <property type="entry name" value="RHF/RaiA"/>
</dbReference>
<dbReference type="Gene3D" id="2.40.50.140">
    <property type="entry name" value="Nucleic acid-binding proteins"/>
    <property type="match status" value="1"/>
</dbReference>
<accession>A0AA43KEG2</accession>
<dbReference type="EMBL" id="JANQDL010000031">
    <property type="protein sequence ID" value="MDH6062938.1"/>
    <property type="molecule type" value="Genomic_DNA"/>
</dbReference>
<gene>
    <name evidence="3" type="ORF">NWP23_03870</name>
</gene>
<dbReference type="GO" id="GO:0003676">
    <property type="term" value="F:nucleic acid binding"/>
    <property type="evidence" value="ECO:0007669"/>
    <property type="project" value="InterPro"/>
</dbReference>
<reference evidence="3 4" key="1">
    <citation type="journal article" date="2023" name="J. Phycol.">
        <title>Chrysosporum ovalisporum is synonymous with the true-branching cyanobacterium Umezakia natans (Nostocales/Aphanizomenonaceae).</title>
        <authorList>
            <person name="McGregor G.B."/>
            <person name="Sendall B.C."/>
            <person name="Niiyama Y."/>
            <person name="Tuji A."/>
            <person name="Willis A."/>
        </authorList>
    </citation>
    <scope>NUCLEOTIDE SEQUENCE [LARGE SCALE GENOMIC DNA]</scope>
    <source>
        <strain evidence="3 4">FSS-62</strain>
    </source>
</reference>
<dbReference type="Pfam" id="PF00313">
    <property type="entry name" value="CSD"/>
    <property type="match status" value="1"/>
</dbReference>
<comment type="caution">
    <text evidence="3">The sequence shown here is derived from an EMBL/GenBank/DDBJ whole genome shotgun (WGS) entry which is preliminary data.</text>
</comment>
<proteinExistence type="predicted"/>
<dbReference type="InterPro" id="IPR002059">
    <property type="entry name" value="CSP_DNA-bd"/>
</dbReference>
<dbReference type="InterPro" id="IPR012340">
    <property type="entry name" value="NA-bd_OB-fold"/>
</dbReference>
<organism evidence="3 4">
    <name type="scientific">Umezakia ovalisporum FSS-62</name>
    <dbReference type="NCBI Taxonomy" id="2971776"/>
    <lineage>
        <taxon>Bacteria</taxon>
        <taxon>Bacillati</taxon>
        <taxon>Cyanobacteriota</taxon>
        <taxon>Cyanophyceae</taxon>
        <taxon>Nostocales</taxon>
        <taxon>Nodulariaceae</taxon>
        <taxon>Umezakia</taxon>
    </lineage>
</organism>
<dbReference type="SUPFAM" id="SSF69754">
    <property type="entry name" value="Ribosome binding protein Y (YfiA homologue)"/>
    <property type="match status" value="1"/>
</dbReference>
<dbReference type="InterPro" id="IPR036567">
    <property type="entry name" value="RHF-like"/>
</dbReference>
<feature type="region of interest" description="Disordered" evidence="1">
    <location>
        <begin position="197"/>
        <end position="218"/>
    </location>
</feature>
<protein>
    <submittedName>
        <fullName evidence="3">HPF/RaiA family ribosome-associated protein</fullName>
    </submittedName>
</protein>
<dbReference type="Proteomes" id="UP001159370">
    <property type="component" value="Unassembled WGS sequence"/>
</dbReference>